<accession>A0ABY9X9J7</accession>
<organism evidence="2 3">
    <name type="scientific">Archangium minus</name>
    <dbReference type="NCBI Taxonomy" id="83450"/>
    <lineage>
        <taxon>Bacteria</taxon>
        <taxon>Pseudomonadati</taxon>
        <taxon>Myxococcota</taxon>
        <taxon>Myxococcia</taxon>
        <taxon>Myxococcales</taxon>
        <taxon>Cystobacterineae</taxon>
        <taxon>Archangiaceae</taxon>
        <taxon>Archangium</taxon>
    </lineage>
</organism>
<dbReference type="InterPro" id="IPR027417">
    <property type="entry name" value="P-loop_NTPase"/>
</dbReference>
<dbReference type="InterPro" id="IPR003959">
    <property type="entry name" value="ATPase_AAA_core"/>
</dbReference>
<feature type="domain" description="ATPase AAA-type core" evidence="1">
    <location>
        <begin position="255"/>
        <end position="337"/>
    </location>
</feature>
<dbReference type="Pfam" id="PF13304">
    <property type="entry name" value="AAA_21"/>
    <property type="match status" value="1"/>
</dbReference>
<dbReference type="SUPFAM" id="SSF52540">
    <property type="entry name" value="P-loop containing nucleoside triphosphate hydrolases"/>
    <property type="match status" value="1"/>
</dbReference>
<dbReference type="Gene3D" id="3.40.50.300">
    <property type="entry name" value="P-loop containing nucleotide triphosphate hydrolases"/>
    <property type="match status" value="2"/>
</dbReference>
<proteinExistence type="predicted"/>
<protein>
    <submittedName>
        <fullName evidence="2">AAA family ATPase</fullName>
    </submittedName>
</protein>
<dbReference type="Proteomes" id="UP001611383">
    <property type="component" value="Chromosome"/>
</dbReference>
<dbReference type="PANTHER" id="PTHR43581">
    <property type="entry name" value="ATP/GTP PHOSPHATASE"/>
    <property type="match status" value="1"/>
</dbReference>
<reference evidence="2 3" key="1">
    <citation type="submission" date="2019-08" db="EMBL/GenBank/DDBJ databases">
        <title>Archangium and Cystobacter genomes.</title>
        <authorList>
            <person name="Chen I.-C.K."/>
            <person name="Wielgoss S."/>
        </authorList>
    </citation>
    <scope>NUCLEOTIDE SEQUENCE [LARGE SCALE GENOMIC DNA]</scope>
    <source>
        <strain evidence="2 3">Cbm 6</strain>
    </source>
</reference>
<dbReference type="InterPro" id="IPR051396">
    <property type="entry name" value="Bact_Antivir_Def_Nuclease"/>
</dbReference>
<dbReference type="PANTHER" id="PTHR43581:SF4">
    <property type="entry name" value="ATP_GTP PHOSPHATASE"/>
    <property type="match status" value="1"/>
</dbReference>
<evidence type="ECO:0000313" key="3">
    <source>
        <dbReference type="Proteomes" id="UP001611383"/>
    </source>
</evidence>
<sequence length="384" mass="42321">MRELESAMALPFDTLTIQRLRGLQDVELAGLGRVNLLVGGNDSGKTSVLEALSLYCNPLDPMQWVHVAHGRDPLMSLSDPFSVSEVTRWLFPQHPAPGTHKLGENPIKLAATGKISVRSVQASYLGLTGIQSRRVESRRVMRLGVGVGEQELEPAGDRHGARLQIRIGTRDAESRNYSFTLWDDGEVSPLGGADAAYWRVPVRLVSPPDHWLGSLSVRSFSELRLSGLEESVRVLLKAIDPRIDGLEVLAPSGEAVLYVRDTAAGLIPLSMFGDGIRRTLLLALVLPQVKGGVLLIDELETAIHVSALGKVFRWMLEACKQHDVQLFATTHSLEVVDAILGADDTREEDIVGFRLERGEGRTSARRFGEDLLKRMRYERGLDVR</sequence>
<evidence type="ECO:0000259" key="1">
    <source>
        <dbReference type="Pfam" id="PF13304"/>
    </source>
</evidence>
<gene>
    <name evidence="2" type="ORF">F0U60_54160</name>
</gene>
<name>A0ABY9X9J7_9BACT</name>
<evidence type="ECO:0000313" key="2">
    <source>
        <dbReference type="EMBL" id="WNG52069.1"/>
    </source>
</evidence>
<dbReference type="RefSeq" id="WP_395812397.1">
    <property type="nucleotide sequence ID" value="NZ_CP043494.1"/>
</dbReference>
<dbReference type="EMBL" id="CP043494">
    <property type="protein sequence ID" value="WNG52069.1"/>
    <property type="molecule type" value="Genomic_DNA"/>
</dbReference>
<keyword evidence="3" id="KW-1185">Reference proteome</keyword>